<dbReference type="Proteomes" id="UP000038010">
    <property type="component" value="Unassembled WGS sequence"/>
</dbReference>
<dbReference type="Pfam" id="PF00561">
    <property type="entry name" value="Abhydrolase_1"/>
    <property type="match status" value="1"/>
</dbReference>
<evidence type="ECO:0000313" key="5">
    <source>
        <dbReference type="Proteomes" id="UP000038010"/>
    </source>
</evidence>
<name>A0A0N0NQE7_9EURO</name>
<keyword evidence="1 4" id="KW-0378">Hydrolase</keyword>
<comment type="similarity">
    <text evidence="2">Belongs to the AB hydrolase superfamily. Epoxide hydrolase family.</text>
</comment>
<accession>A0A0N0NQE7</accession>
<protein>
    <submittedName>
        <fullName evidence="4">Bifunctional epoxide hydrolase 2</fullName>
    </submittedName>
</protein>
<evidence type="ECO:0000256" key="2">
    <source>
        <dbReference type="ARBA" id="ARBA00038334"/>
    </source>
</evidence>
<dbReference type="GeneID" id="28738790"/>
<dbReference type="GO" id="GO:0016787">
    <property type="term" value="F:hydrolase activity"/>
    <property type="evidence" value="ECO:0007669"/>
    <property type="project" value="UniProtKB-KW"/>
</dbReference>
<evidence type="ECO:0000313" key="4">
    <source>
        <dbReference type="EMBL" id="KPI43821.1"/>
    </source>
</evidence>
<dbReference type="PRINTS" id="PR00412">
    <property type="entry name" value="EPOXHYDRLASE"/>
</dbReference>
<dbReference type="VEuPathDB" id="FungiDB:AB675_6607"/>
<keyword evidence="5" id="KW-1185">Reference proteome</keyword>
<feature type="domain" description="AB hydrolase-1" evidence="3">
    <location>
        <begin position="1"/>
        <end position="264"/>
    </location>
</feature>
<evidence type="ECO:0000259" key="3">
    <source>
        <dbReference type="Pfam" id="PF00561"/>
    </source>
</evidence>
<dbReference type="OrthoDB" id="284184at2759"/>
<dbReference type="STRING" id="1664694.A0A0N0NQE7"/>
<comment type="caution">
    <text evidence="4">The sequence shown here is derived from an EMBL/GenBank/DDBJ whole genome shotgun (WGS) entry which is preliminary data.</text>
</comment>
<dbReference type="InterPro" id="IPR029058">
    <property type="entry name" value="AB_hydrolase_fold"/>
</dbReference>
<dbReference type="AlphaFoldDB" id="A0A0N0NQE7"/>
<dbReference type="RefSeq" id="XP_018003784.1">
    <property type="nucleotide sequence ID" value="XM_018146910.1"/>
</dbReference>
<dbReference type="PANTHER" id="PTHR43329">
    <property type="entry name" value="EPOXIDE HYDROLASE"/>
    <property type="match status" value="1"/>
</dbReference>
<reference evidence="4 5" key="1">
    <citation type="submission" date="2015-06" db="EMBL/GenBank/DDBJ databases">
        <title>Draft genome of the ant-associated black yeast Phialophora attae CBS 131958.</title>
        <authorList>
            <person name="Moreno L.F."/>
            <person name="Stielow B.J."/>
            <person name="de Hoog S."/>
            <person name="Vicente V.A."/>
            <person name="Weiss V.A."/>
            <person name="de Vries M."/>
            <person name="Cruz L.M."/>
            <person name="Souza E.M."/>
        </authorList>
    </citation>
    <scope>NUCLEOTIDE SEQUENCE [LARGE SCALE GENOMIC DNA]</scope>
    <source>
        <strain evidence="4 5">CBS 131958</strain>
    </source>
</reference>
<dbReference type="SUPFAM" id="SSF53474">
    <property type="entry name" value="alpha/beta-Hydrolases"/>
    <property type="match status" value="1"/>
</dbReference>
<dbReference type="InterPro" id="IPR000639">
    <property type="entry name" value="Epox_hydrolase-like"/>
</dbReference>
<dbReference type="EMBL" id="LFJN01000004">
    <property type="protein sequence ID" value="KPI43821.1"/>
    <property type="molecule type" value="Genomic_DNA"/>
</dbReference>
<dbReference type="InterPro" id="IPR000073">
    <property type="entry name" value="AB_hydrolase_1"/>
</dbReference>
<evidence type="ECO:0000256" key="1">
    <source>
        <dbReference type="ARBA" id="ARBA00022801"/>
    </source>
</evidence>
<proteinExistence type="inferred from homology"/>
<organism evidence="4 5">
    <name type="scientific">Cyphellophora attinorum</name>
    <dbReference type="NCBI Taxonomy" id="1664694"/>
    <lineage>
        <taxon>Eukaryota</taxon>
        <taxon>Fungi</taxon>
        <taxon>Dikarya</taxon>
        <taxon>Ascomycota</taxon>
        <taxon>Pezizomycotina</taxon>
        <taxon>Eurotiomycetes</taxon>
        <taxon>Chaetothyriomycetidae</taxon>
        <taxon>Chaetothyriales</taxon>
        <taxon>Cyphellophoraceae</taxon>
        <taxon>Cyphellophora</taxon>
    </lineage>
</organism>
<dbReference type="Gene3D" id="3.40.50.1820">
    <property type="entry name" value="alpha/beta hydrolase"/>
    <property type="match status" value="1"/>
</dbReference>
<gene>
    <name evidence="4" type="ORF">AB675_6607</name>
</gene>
<sequence>MDLLGYGKSPAPDDVSAYSCENLVAHQLLLLSHLKSKSAIWVGHDWGCGPLWTLASHCPEKCRAIISICIPYRVLELGLEELKKWGINREIYPEKEFPHGQWDYQVHYEQNGRAAAEEFQKQTPLAVRLFFGKARPGSFMKPGPTASVTKFGSWFATRGSLEVPLSNTVLDEEMYEALVESLERNGWWAPTAYYLNHTRNREYNRDENVHKGGVLDMPVLYIDAKYDSVCSVAQTPTLAEPMKRLCKDLEMASVDTAHWANLEQPDECNGFMTGFFRRKGLLPEAEKARL</sequence>